<keyword evidence="9" id="KW-1185">Reference proteome</keyword>
<dbReference type="Pfam" id="PF00482">
    <property type="entry name" value="T2SSF"/>
    <property type="match status" value="1"/>
</dbReference>
<feature type="domain" description="Type II secretion system protein GspF" evidence="7">
    <location>
        <begin position="154"/>
        <end position="281"/>
    </location>
</feature>
<dbReference type="EMBL" id="JASZZN010000012">
    <property type="protein sequence ID" value="MDM4017215.1"/>
    <property type="molecule type" value="Genomic_DNA"/>
</dbReference>
<protein>
    <submittedName>
        <fullName evidence="8">Type II secretion system F family protein</fullName>
    </submittedName>
</protein>
<reference evidence="8 9" key="1">
    <citation type="submission" date="2023-06" db="EMBL/GenBank/DDBJ databases">
        <title>Roseiconus lacunae JC819 isolated from Gulf of Mannar region, Tamil Nadu.</title>
        <authorList>
            <person name="Pk S."/>
            <person name="Ch S."/>
            <person name="Ch V.R."/>
        </authorList>
    </citation>
    <scope>NUCLEOTIDE SEQUENCE [LARGE SCALE GENOMIC DNA]</scope>
    <source>
        <strain evidence="8 9">JC819</strain>
    </source>
</reference>
<gene>
    <name evidence="8" type="ORF">QTN89_17345</name>
</gene>
<proteinExistence type="predicted"/>
<keyword evidence="2" id="KW-1003">Cell membrane</keyword>
<keyword evidence="4 6" id="KW-1133">Transmembrane helix</keyword>
<evidence type="ECO:0000256" key="1">
    <source>
        <dbReference type="ARBA" id="ARBA00004651"/>
    </source>
</evidence>
<feature type="transmembrane region" description="Helical" evidence="6">
    <location>
        <begin position="91"/>
        <end position="109"/>
    </location>
</feature>
<keyword evidence="5 6" id="KW-0472">Membrane</keyword>
<evidence type="ECO:0000256" key="4">
    <source>
        <dbReference type="ARBA" id="ARBA00022989"/>
    </source>
</evidence>
<comment type="caution">
    <text evidence="8">The sequence shown here is derived from an EMBL/GenBank/DDBJ whole genome shotgun (WGS) entry which is preliminary data.</text>
</comment>
<keyword evidence="3 6" id="KW-0812">Transmembrane</keyword>
<dbReference type="InterPro" id="IPR018076">
    <property type="entry name" value="T2SS_GspF_dom"/>
</dbReference>
<evidence type="ECO:0000256" key="6">
    <source>
        <dbReference type="SAM" id="Phobius"/>
    </source>
</evidence>
<accession>A0ABT7PL68</accession>
<evidence type="ECO:0000256" key="2">
    <source>
        <dbReference type="ARBA" id="ARBA00022475"/>
    </source>
</evidence>
<sequence>MNLSEIATLGLFAFITGTVFWLLRRRYAKPSSPLEADVGLFAAPALGRWNPVFANVLPVSQSRRQRIEKELGLAGAHQGSAIEDFLAKRNLASLGVFFTAGTGFATGLADDHELIYVSEVVVVGLLTYCIPRILLSGQANRRKQKLEKSIPDVIDMIAMSIDGGVPLTTAIGDVESRCRGLFPELASELRIVRRQADSGDAPDAFSRFAKRIEMPEVAAWCAMMRQSQNLGGQLSNSLRDYASRLRSDRQNRVERAGNTASLKLLLPVVLCLAPPIAVLLVGPAVIEFRDFINRNKDATESVFEQVQAANESSTMLVE</sequence>
<comment type="subcellular location">
    <subcellularLocation>
        <location evidence="1">Cell membrane</location>
        <topology evidence="1">Multi-pass membrane protein</topology>
    </subcellularLocation>
</comment>
<evidence type="ECO:0000256" key="5">
    <source>
        <dbReference type="ARBA" id="ARBA00023136"/>
    </source>
</evidence>
<feature type="transmembrane region" description="Helical" evidence="6">
    <location>
        <begin position="115"/>
        <end position="135"/>
    </location>
</feature>
<feature type="transmembrane region" description="Helical" evidence="6">
    <location>
        <begin position="6"/>
        <end position="23"/>
    </location>
</feature>
<organism evidence="8 9">
    <name type="scientific">Roseiconus lacunae</name>
    <dbReference type="NCBI Taxonomy" id="2605694"/>
    <lineage>
        <taxon>Bacteria</taxon>
        <taxon>Pseudomonadati</taxon>
        <taxon>Planctomycetota</taxon>
        <taxon>Planctomycetia</taxon>
        <taxon>Pirellulales</taxon>
        <taxon>Pirellulaceae</taxon>
        <taxon>Roseiconus</taxon>
    </lineage>
</organism>
<evidence type="ECO:0000313" key="8">
    <source>
        <dbReference type="EMBL" id="MDM4017215.1"/>
    </source>
</evidence>
<dbReference type="Proteomes" id="UP001239462">
    <property type="component" value="Unassembled WGS sequence"/>
</dbReference>
<dbReference type="RefSeq" id="WP_289164666.1">
    <property type="nucleotide sequence ID" value="NZ_JASZZN010000012.1"/>
</dbReference>
<name>A0ABT7PL68_9BACT</name>
<feature type="transmembrane region" description="Helical" evidence="6">
    <location>
        <begin position="264"/>
        <end position="286"/>
    </location>
</feature>
<dbReference type="PANTHER" id="PTHR35007:SF4">
    <property type="entry name" value="CONSERVED TRANSMEMBRANE PROTEIN-RELATED"/>
    <property type="match status" value="1"/>
</dbReference>
<evidence type="ECO:0000259" key="7">
    <source>
        <dbReference type="Pfam" id="PF00482"/>
    </source>
</evidence>
<evidence type="ECO:0000313" key="9">
    <source>
        <dbReference type="Proteomes" id="UP001239462"/>
    </source>
</evidence>
<dbReference type="PANTHER" id="PTHR35007">
    <property type="entry name" value="INTEGRAL MEMBRANE PROTEIN-RELATED"/>
    <property type="match status" value="1"/>
</dbReference>
<evidence type="ECO:0000256" key="3">
    <source>
        <dbReference type="ARBA" id="ARBA00022692"/>
    </source>
</evidence>